<evidence type="ECO:0000313" key="3">
    <source>
        <dbReference type="EMBL" id="KAK6932464.1"/>
    </source>
</evidence>
<accession>A0AAN8VIU7</accession>
<feature type="compositionally biased region" description="Basic and acidic residues" evidence="1">
    <location>
        <begin position="251"/>
        <end position="266"/>
    </location>
</feature>
<feature type="compositionally biased region" description="Basic and acidic residues" evidence="1">
    <location>
        <begin position="1"/>
        <end position="11"/>
    </location>
</feature>
<dbReference type="InterPro" id="IPR000270">
    <property type="entry name" value="PB1_dom"/>
</dbReference>
<feature type="region of interest" description="Disordered" evidence="1">
    <location>
        <begin position="1"/>
        <end position="27"/>
    </location>
</feature>
<dbReference type="CDD" id="cd06410">
    <property type="entry name" value="PB1_UP2"/>
    <property type="match status" value="1"/>
</dbReference>
<dbReference type="FunFam" id="3.10.20.90:FF:000058">
    <property type="entry name" value="Octicosapeptide/phox/Bem1p domain kinase superfamily protein"/>
    <property type="match status" value="1"/>
</dbReference>
<feature type="region of interest" description="Disordered" evidence="1">
    <location>
        <begin position="215"/>
        <end position="267"/>
    </location>
</feature>
<name>A0AAN8VIU7_9MAGN</name>
<dbReference type="PANTHER" id="PTHR31066">
    <property type="entry name" value="OS05G0427100 PROTEIN-RELATED"/>
    <property type="match status" value="1"/>
</dbReference>
<sequence>MNSHHQIELDRSYNASSPRADHPHRPHDDFYQRVRFMCSFGGRILPRPHDNQLRYVGGETRIVVVNRSINFLSLLTKLAKLSGTVGVTVKYQLPNEDLDALISVTSDEDVENMFDEYDRLVQQLGSKTARLRLFLFLNGGEESRASSISSLLDGSAKREHWFLDALNGGEGLERGPSEASSMVSEVPDYLFGLDTNLDEQREPKVIKSRHVLADSVSASDPGSPAPDGVSPFCSTSSAPVPTMPDLPPVKTKLDNSRTSVKVKEISQSKSPVAMERVASLPAGYPGNPSWGHYPTDPHYSGNPSWGHYPTDPSLPVYYIPGPGPVPVQVATSNIPVHPAPVRARQFVQRYPMAPPAHVPVGFGQPVPATGQVYSGEVKAVPVATMEQYEVPGPVLSVNQQMYYGVRNPGMLPVYSGVMHPVGEKTRGPGMDPKSGGVL</sequence>
<evidence type="ECO:0000256" key="1">
    <source>
        <dbReference type="SAM" id="MobiDB-lite"/>
    </source>
</evidence>
<dbReference type="PROSITE" id="PS51745">
    <property type="entry name" value="PB1"/>
    <property type="match status" value="1"/>
</dbReference>
<dbReference type="AlphaFoldDB" id="A0AAN8VIU7"/>
<dbReference type="Gene3D" id="3.10.20.90">
    <property type="entry name" value="Phosphatidylinositol 3-kinase Catalytic Subunit, Chain A, domain 1"/>
    <property type="match status" value="1"/>
</dbReference>
<dbReference type="Pfam" id="PF00564">
    <property type="entry name" value="PB1"/>
    <property type="match status" value="1"/>
</dbReference>
<organism evidence="3 4">
    <name type="scientific">Dillenia turbinata</name>
    <dbReference type="NCBI Taxonomy" id="194707"/>
    <lineage>
        <taxon>Eukaryota</taxon>
        <taxon>Viridiplantae</taxon>
        <taxon>Streptophyta</taxon>
        <taxon>Embryophyta</taxon>
        <taxon>Tracheophyta</taxon>
        <taxon>Spermatophyta</taxon>
        <taxon>Magnoliopsida</taxon>
        <taxon>eudicotyledons</taxon>
        <taxon>Gunneridae</taxon>
        <taxon>Pentapetalae</taxon>
        <taxon>Dilleniales</taxon>
        <taxon>Dilleniaceae</taxon>
        <taxon>Dillenia</taxon>
    </lineage>
</organism>
<dbReference type="SMART" id="SM00666">
    <property type="entry name" value="PB1"/>
    <property type="match status" value="1"/>
</dbReference>
<protein>
    <submittedName>
        <fullName evidence="3">PB1 domain</fullName>
    </submittedName>
</protein>
<dbReference type="InterPro" id="IPR053198">
    <property type="entry name" value="Gynoecium_Dev_Regulator"/>
</dbReference>
<feature type="domain" description="PB1" evidence="2">
    <location>
        <begin position="33"/>
        <end position="138"/>
    </location>
</feature>
<dbReference type="SUPFAM" id="SSF54277">
    <property type="entry name" value="CAD &amp; PB1 domains"/>
    <property type="match status" value="1"/>
</dbReference>
<proteinExistence type="predicted"/>
<dbReference type="EMBL" id="JBAMMX010000010">
    <property type="protein sequence ID" value="KAK6932464.1"/>
    <property type="molecule type" value="Genomic_DNA"/>
</dbReference>
<keyword evidence="4" id="KW-1185">Reference proteome</keyword>
<evidence type="ECO:0000259" key="2">
    <source>
        <dbReference type="PROSITE" id="PS51745"/>
    </source>
</evidence>
<gene>
    <name evidence="3" type="ORF">RJ641_002088</name>
</gene>
<dbReference type="PANTHER" id="PTHR31066:SF33">
    <property type="entry name" value="OS07G0556300 PROTEIN"/>
    <property type="match status" value="1"/>
</dbReference>
<reference evidence="3 4" key="1">
    <citation type="submission" date="2023-12" db="EMBL/GenBank/DDBJ databases">
        <title>A high-quality genome assembly for Dillenia turbinata (Dilleniales).</title>
        <authorList>
            <person name="Chanderbali A."/>
        </authorList>
    </citation>
    <scope>NUCLEOTIDE SEQUENCE [LARGE SCALE GENOMIC DNA]</scope>
    <source>
        <strain evidence="3">LSX21</strain>
        <tissue evidence="3">Leaf</tissue>
    </source>
</reference>
<comment type="caution">
    <text evidence="3">The sequence shown here is derived from an EMBL/GenBank/DDBJ whole genome shotgun (WGS) entry which is preliminary data.</text>
</comment>
<dbReference type="Proteomes" id="UP001370490">
    <property type="component" value="Unassembled WGS sequence"/>
</dbReference>
<evidence type="ECO:0000313" key="4">
    <source>
        <dbReference type="Proteomes" id="UP001370490"/>
    </source>
</evidence>
<dbReference type="InterPro" id="IPR053793">
    <property type="entry name" value="PB1-like"/>
</dbReference>